<gene>
    <name evidence="1" type="ORF">CSSPTR1EN2_LOCUS6920</name>
</gene>
<keyword evidence="2" id="KW-1185">Reference proteome</keyword>
<evidence type="ECO:0000313" key="1">
    <source>
        <dbReference type="EMBL" id="CAK9203506.1"/>
    </source>
</evidence>
<proteinExistence type="predicted"/>
<sequence length="95" mass="11055">MRRKDGYLRPLCGPMMGRETHQKERRLRSAWWMGGARLSYGPHDGKSECAREERRLWSWMGGSVQQQLFVIHAKEERTKTSVVVEINTSTYAAQT</sequence>
<reference evidence="1" key="1">
    <citation type="submission" date="2024-02" db="EMBL/GenBank/DDBJ databases">
        <authorList>
            <consortium name="ELIXIR-Norway"/>
            <consortium name="Elixir Norway"/>
        </authorList>
    </citation>
    <scope>NUCLEOTIDE SEQUENCE</scope>
</reference>
<name>A0ABP0TRX3_9BRYO</name>
<accession>A0ABP0TRX3</accession>
<protein>
    <submittedName>
        <fullName evidence="1">Uncharacterized protein</fullName>
    </submittedName>
</protein>
<dbReference type="EMBL" id="OZ019906">
    <property type="protein sequence ID" value="CAK9203506.1"/>
    <property type="molecule type" value="Genomic_DNA"/>
</dbReference>
<evidence type="ECO:0000313" key="2">
    <source>
        <dbReference type="Proteomes" id="UP001497512"/>
    </source>
</evidence>
<organism evidence="1 2">
    <name type="scientific">Sphagnum troendelagicum</name>
    <dbReference type="NCBI Taxonomy" id="128251"/>
    <lineage>
        <taxon>Eukaryota</taxon>
        <taxon>Viridiplantae</taxon>
        <taxon>Streptophyta</taxon>
        <taxon>Embryophyta</taxon>
        <taxon>Bryophyta</taxon>
        <taxon>Sphagnophytina</taxon>
        <taxon>Sphagnopsida</taxon>
        <taxon>Sphagnales</taxon>
        <taxon>Sphagnaceae</taxon>
        <taxon>Sphagnum</taxon>
    </lineage>
</organism>
<dbReference type="Proteomes" id="UP001497512">
    <property type="component" value="Chromosome 14"/>
</dbReference>